<organism evidence="1 2">
    <name type="scientific">Trabulsiella guamensis ATCC 49490</name>
    <dbReference type="NCBI Taxonomy" id="1005994"/>
    <lineage>
        <taxon>Bacteria</taxon>
        <taxon>Pseudomonadati</taxon>
        <taxon>Pseudomonadota</taxon>
        <taxon>Gammaproteobacteria</taxon>
        <taxon>Enterobacterales</taxon>
        <taxon>Enterobacteriaceae</taxon>
        <taxon>Trabulsiella</taxon>
    </lineage>
</organism>
<dbReference type="RefSeq" id="WP_051857265.1">
    <property type="nucleotide sequence ID" value="NZ_JMTB01000013.1"/>
</dbReference>
<evidence type="ECO:0000313" key="2">
    <source>
        <dbReference type="Proteomes" id="UP000028630"/>
    </source>
</evidence>
<dbReference type="OrthoDB" id="8596093at2"/>
<proteinExistence type="predicted"/>
<gene>
    <name evidence="1" type="ORF">GTGU_00181</name>
</gene>
<keyword evidence="2" id="KW-1185">Reference proteome</keyword>
<sequence>MLTLKNITRYIPEFPADFPDVVWLQTEDGLDWYYHRARFADDTVKICYDKTGLIRSFSTDVQHLSPEGFSVTEVSPASIPEGMKDPAGWCWDGKKIKPVTTVVTTRTRAELLADLARLQAEIESLKD</sequence>
<dbReference type="EMBL" id="JMTB01000013">
    <property type="protein sequence ID" value="KFC12932.1"/>
    <property type="molecule type" value="Genomic_DNA"/>
</dbReference>
<comment type="caution">
    <text evidence="1">The sequence shown here is derived from an EMBL/GenBank/DDBJ whole genome shotgun (WGS) entry which is preliminary data.</text>
</comment>
<dbReference type="Proteomes" id="UP000028630">
    <property type="component" value="Unassembled WGS sequence"/>
</dbReference>
<name>A0A085ART7_9ENTR</name>
<dbReference type="eggNOG" id="ENOG5033CF1">
    <property type="taxonomic scope" value="Bacteria"/>
</dbReference>
<protein>
    <submittedName>
        <fullName evidence="1">Phage tail fiber protein</fullName>
    </submittedName>
</protein>
<reference evidence="2" key="1">
    <citation type="submission" date="2014-05" db="EMBL/GenBank/DDBJ databases">
        <title>ATOL: Assembling a taxonomically balanced genome-scale reconstruction of the evolutionary history of the Enterobacteriaceae.</title>
        <authorList>
            <person name="Plunkett G. III"/>
            <person name="Neeno-Eckwall E.C."/>
            <person name="Glasner J.D."/>
            <person name="Perna N.T."/>
        </authorList>
    </citation>
    <scope>NUCLEOTIDE SEQUENCE [LARGE SCALE GENOMIC DNA]</scope>
    <source>
        <strain evidence="2">ATCC 49490</strain>
    </source>
</reference>
<evidence type="ECO:0000313" key="1">
    <source>
        <dbReference type="EMBL" id="KFC12932.1"/>
    </source>
</evidence>
<dbReference type="AlphaFoldDB" id="A0A085ART7"/>
<accession>A0A085ART7</accession>